<reference evidence="7 8" key="1">
    <citation type="submission" date="2018-09" db="EMBL/GenBank/DDBJ databases">
        <title>Phylogeny of the Shewanellaceae, and recommendation for two new genera, Pseudoshewanella and Parashewanella.</title>
        <authorList>
            <person name="Wang G."/>
        </authorList>
    </citation>
    <scope>NUCLEOTIDE SEQUENCE [LARGE SCALE GENOMIC DNA]</scope>
    <source>
        <strain evidence="7 8">KCTC 22492</strain>
    </source>
</reference>
<dbReference type="CDD" id="cd01949">
    <property type="entry name" value="GGDEF"/>
    <property type="match status" value="1"/>
</dbReference>
<dbReference type="FunFam" id="3.20.20.450:FF:000001">
    <property type="entry name" value="Cyclic di-GMP phosphodiesterase yahA"/>
    <property type="match status" value="1"/>
</dbReference>
<dbReference type="InterPro" id="IPR000700">
    <property type="entry name" value="PAS-assoc_C"/>
</dbReference>
<keyword evidence="3" id="KW-0732">Signal</keyword>
<organism evidence="7 8">
    <name type="scientific">Parashewanella spongiae</name>
    <dbReference type="NCBI Taxonomy" id="342950"/>
    <lineage>
        <taxon>Bacteria</taxon>
        <taxon>Pseudomonadati</taxon>
        <taxon>Pseudomonadota</taxon>
        <taxon>Gammaproteobacteria</taxon>
        <taxon>Alteromonadales</taxon>
        <taxon>Shewanellaceae</taxon>
        <taxon>Parashewanella</taxon>
    </lineage>
</organism>
<dbReference type="InterPro" id="IPR052155">
    <property type="entry name" value="Biofilm_reg_signaling"/>
</dbReference>
<evidence type="ECO:0000259" key="5">
    <source>
        <dbReference type="PROSITE" id="PS50883"/>
    </source>
</evidence>
<dbReference type="InterPro" id="IPR011110">
    <property type="entry name" value="Reg_prop"/>
</dbReference>
<dbReference type="InterPro" id="IPR011123">
    <property type="entry name" value="Y_Y_Y"/>
</dbReference>
<dbReference type="SMART" id="SM00091">
    <property type="entry name" value="PAS"/>
    <property type="match status" value="1"/>
</dbReference>
<dbReference type="Proteomes" id="UP000273022">
    <property type="component" value="Unassembled WGS sequence"/>
</dbReference>
<dbReference type="Pfam" id="PF13426">
    <property type="entry name" value="PAS_9"/>
    <property type="match status" value="1"/>
</dbReference>
<dbReference type="Gene3D" id="2.130.10.10">
    <property type="entry name" value="YVTN repeat-like/Quinoprotein amine dehydrogenase"/>
    <property type="match status" value="2"/>
</dbReference>
<dbReference type="PANTHER" id="PTHR44757:SF2">
    <property type="entry name" value="BIOFILM ARCHITECTURE MAINTENANCE PROTEIN MBAA"/>
    <property type="match status" value="1"/>
</dbReference>
<feature type="signal peptide" evidence="3">
    <location>
        <begin position="1"/>
        <end position="24"/>
    </location>
</feature>
<dbReference type="Pfam" id="PF00563">
    <property type="entry name" value="EAL"/>
    <property type="match status" value="1"/>
</dbReference>
<dbReference type="Gene3D" id="3.30.450.20">
    <property type="entry name" value="PAS domain"/>
    <property type="match status" value="2"/>
</dbReference>
<protein>
    <recommendedName>
        <fullName evidence="1">cyclic-guanylate-specific phosphodiesterase</fullName>
        <ecNumber evidence="1">3.1.4.52</ecNumber>
    </recommendedName>
</protein>
<dbReference type="EMBL" id="QYYH01000007">
    <property type="protein sequence ID" value="RJY19149.1"/>
    <property type="molecule type" value="Genomic_DNA"/>
</dbReference>
<name>A0A3A6UJ63_9GAMM</name>
<dbReference type="InterPro" id="IPR000014">
    <property type="entry name" value="PAS"/>
</dbReference>
<dbReference type="CDD" id="cd00130">
    <property type="entry name" value="PAS"/>
    <property type="match status" value="1"/>
</dbReference>
<evidence type="ECO:0000313" key="7">
    <source>
        <dbReference type="EMBL" id="RJY19149.1"/>
    </source>
</evidence>
<sequence length="1432" mass="162656">MLFRHICATFFLLFSASFAISAHANTTADQKTSDIAVESELKELFEPIPDSHIILNTETYGVAEGLSQSTVTSIVQDNDGYLWVGTLNGLNRFDGRNFKKYFLNTHPELQSSFIKKIVIIEETLFIATNKGVSTYNKNTDNFTPIINIKEDIWSIQKVGNSIAIGTNENIYILENKTYKIKKIHSNNIFKNVKKISKYDNGYLFTNYNGDTYYLNPKTEKTKKIISDTNNILTINNKTLIFSPLGVQTLINGKLKKTNRINFNGVTRYKNKIIGVTNGKLYYLSEDGNLSSFIGEISNSSTKLDYSRIISNDNSILIPSISSGFKIIRKHSNLIKTFDLKGSVWNINSTNNGMLITSDNNIINFITDDGNKKIDSGVMGYKTARVIDNDIFIGSHKGLIEKSLHTKKEKKILDLNISSLELSLDGHLLIATSENNILKYSTKTKSFNKILELSKSSSIFKMHEYSRNHIFIAEQEGLTLFSENKKTKLFNKDIVYSIASNDKLVFFGTSTSIYSFNIENHSITLIENIGKPVYSLAENNGIIVASSLKEVLVIDIINNIKYKINDKYGSQNEYNTQSATFWKDNFFLGGMDGVSIVNINTLLDIANNLDTSITLTSLFLFNVPLSLDNSVLTKVVDKTDKIKLKFTDYPFSIEFASLKMQAKSVEHYYQLKGLSEDWIKSEGINSATYTNLSPGHYTFNIYGVNPLTKERSRVKSLFIEITPPWWLSFEAKIAYAFLCLLIIALFIRSIIRRREIQKQINKSEERLKLSLWGSGDEIWDWDLETGKIYRSNVWGTLDFPVVGQRVNTVGQSSNIHPMDRNRVKQLLEDHLKNKTEHFEVSYRVKSKDKKWIWILDRAKVVERSHDNKPLRMTGTIKNINEFKQTEEQLTLFERAIENISEGMFILDHSFRFIQVNQACCDITQTNRNHFIGQRLKFKEYPDSFSHQVMHMLRNHGRWTNEVDSLRGDGTPFQMEMSIDAIFDERDQTNHYVAVFTDITYKKQQQLALRKLTTSDNLTGLPNRSFLQVTINNLVKRQVPHVLMILDLDNFKKINDSLGHNVGDQLLKMIANRINLALPSGANLYRLGGDEFAILIESQLDIGSAATLASSVIGTLDSPLAIKDQQLVVGVSLGIVFYPDDETDEQAILRKADIAMYAAKTAGGNRYHFYSDSLNDNALRQLDVENQIREGLRHDYFEVYYQPKMCLKTNNIIGMEALVRLIHPENGIVSPAEFIPLAEETGLIVDVGEVVLKKACVATQQWREDYGFTGRVAVNLSSRQFALPDLEQRIKTILFNTGLPASNLEIEITEGTVIEHPEKAIRVMQKLTRMGIHLALDDFGTGYSSLTYLKRFPIHSLKIDKAFIDDIDKSDRDLKMVDSIITIAHNMGLKVVAEGVEEQSQLSVLRALNCEEIQGYIFSKPVPRSDFGELLKQK</sequence>
<dbReference type="Pfam" id="PF07494">
    <property type="entry name" value="Reg_prop"/>
    <property type="match status" value="1"/>
</dbReference>
<dbReference type="InterPro" id="IPR001610">
    <property type="entry name" value="PAC"/>
</dbReference>
<feature type="domain" description="PAC" evidence="4">
    <location>
        <begin position="957"/>
        <end position="1009"/>
    </location>
</feature>
<dbReference type="SUPFAM" id="SSF55073">
    <property type="entry name" value="Nucleotide cyclase"/>
    <property type="match status" value="1"/>
</dbReference>
<evidence type="ECO:0000256" key="3">
    <source>
        <dbReference type="SAM" id="SignalP"/>
    </source>
</evidence>
<dbReference type="SUPFAM" id="SSF101898">
    <property type="entry name" value="NHL repeat"/>
    <property type="match status" value="1"/>
</dbReference>
<dbReference type="SMART" id="SM00086">
    <property type="entry name" value="PAC"/>
    <property type="match status" value="2"/>
</dbReference>
<dbReference type="InterPro" id="IPR000160">
    <property type="entry name" value="GGDEF_dom"/>
</dbReference>
<dbReference type="Gene3D" id="2.60.40.10">
    <property type="entry name" value="Immunoglobulins"/>
    <property type="match status" value="1"/>
</dbReference>
<evidence type="ECO:0000259" key="6">
    <source>
        <dbReference type="PROSITE" id="PS50887"/>
    </source>
</evidence>
<dbReference type="SUPFAM" id="SSF55785">
    <property type="entry name" value="PYP-like sensor domain (PAS domain)"/>
    <property type="match status" value="2"/>
</dbReference>
<feature type="domain" description="GGDEF" evidence="6">
    <location>
        <begin position="1037"/>
        <end position="1170"/>
    </location>
</feature>
<dbReference type="Pfam" id="PF08447">
    <property type="entry name" value="PAS_3"/>
    <property type="match status" value="1"/>
</dbReference>
<dbReference type="InterPro" id="IPR043128">
    <property type="entry name" value="Rev_trsase/Diguanyl_cyclase"/>
</dbReference>
<evidence type="ECO:0000313" key="8">
    <source>
        <dbReference type="Proteomes" id="UP000273022"/>
    </source>
</evidence>
<dbReference type="NCBIfam" id="TIGR00229">
    <property type="entry name" value="sensory_box"/>
    <property type="match status" value="1"/>
</dbReference>
<dbReference type="InterPro" id="IPR001633">
    <property type="entry name" value="EAL_dom"/>
</dbReference>
<evidence type="ECO:0000259" key="4">
    <source>
        <dbReference type="PROSITE" id="PS50113"/>
    </source>
</evidence>
<dbReference type="InterPro" id="IPR035919">
    <property type="entry name" value="EAL_sf"/>
</dbReference>
<dbReference type="InterPro" id="IPR035965">
    <property type="entry name" value="PAS-like_dom_sf"/>
</dbReference>
<dbReference type="RefSeq" id="WP_121851985.1">
    <property type="nucleotide sequence ID" value="NZ_JAKILH010000006.1"/>
</dbReference>
<dbReference type="InterPro" id="IPR015943">
    <property type="entry name" value="WD40/YVTN_repeat-like_dom_sf"/>
</dbReference>
<dbReference type="SUPFAM" id="SSF141868">
    <property type="entry name" value="EAL domain-like"/>
    <property type="match status" value="1"/>
</dbReference>
<dbReference type="SUPFAM" id="SSF50998">
    <property type="entry name" value="Quinoprotein alcohol dehydrogenase-like"/>
    <property type="match status" value="1"/>
</dbReference>
<dbReference type="Gene3D" id="3.30.70.270">
    <property type="match status" value="1"/>
</dbReference>
<dbReference type="SMART" id="SM00267">
    <property type="entry name" value="GGDEF"/>
    <property type="match status" value="1"/>
</dbReference>
<dbReference type="PANTHER" id="PTHR44757">
    <property type="entry name" value="DIGUANYLATE CYCLASE DGCP"/>
    <property type="match status" value="1"/>
</dbReference>
<dbReference type="PROSITE" id="PS50887">
    <property type="entry name" value="GGDEF"/>
    <property type="match status" value="1"/>
</dbReference>
<feature type="chain" id="PRO_5017378914" description="cyclic-guanylate-specific phosphodiesterase" evidence="3">
    <location>
        <begin position="25"/>
        <end position="1432"/>
    </location>
</feature>
<proteinExistence type="predicted"/>
<dbReference type="InterPro" id="IPR013783">
    <property type="entry name" value="Ig-like_fold"/>
</dbReference>
<evidence type="ECO:0000256" key="1">
    <source>
        <dbReference type="ARBA" id="ARBA00012282"/>
    </source>
</evidence>
<comment type="caution">
    <text evidence="7">The sequence shown here is derived from an EMBL/GenBank/DDBJ whole genome shotgun (WGS) entry which is preliminary data.</text>
</comment>
<dbReference type="CDD" id="cd01948">
    <property type="entry name" value="EAL"/>
    <property type="match status" value="1"/>
</dbReference>
<dbReference type="PROSITE" id="PS50113">
    <property type="entry name" value="PAC"/>
    <property type="match status" value="1"/>
</dbReference>
<dbReference type="SMART" id="SM00052">
    <property type="entry name" value="EAL"/>
    <property type="match status" value="1"/>
</dbReference>
<feature type="domain" description="EAL" evidence="5">
    <location>
        <begin position="1179"/>
        <end position="1432"/>
    </location>
</feature>
<keyword evidence="8" id="KW-1185">Reference proteome</keyword>
<dbReference type="Pfam" id="PF07495">
    <property type="entry name" value="Y_Y_Y"/>
    <property type="match status" value="1"/>
</dbReference>
<dbReference type="InterPro" id="IPR011047">
    <property type="entry name" value="Quinoprotein_ADH-like_sf"/>
</dbReference>
<dbReference type="InterPro" id="IPR013655">
    <property type="entry name" value="PAS_fold_3"/>
</dbReference>
<gene>
    <name evidence="7" type="ORF">D5R81_02000</name>
</gene>
<evidence type="ECO:0000256" key="2">
    <source>
        <dbReference type="ARBA" id="ARBA00022636"/>
    </source>
</evidence>
<keyword evidence="2" id="KW-0973">c-di-GMP</keyword>
<dbReference type="PROSITE" id="PS50883">
    <property type="entry name" value="EAL"/>
    <property type="match status" value="1"/>
</dbReference>
<dbReference type="NCBIfam" id="TIGR00254">
    <property type="entry name" value="GGDEF"/>
    <property type="match status" value="1"/>
</dbReference>
<dbReference type="GO" id="GO:0071111">
    <property type="term" value="F:cyclic-guanylate-specific phosphodiesterase activity"/>
    <property type="evidence" value="ECO:0007669"/>
    <property type="project" value="UniProtKB-EC"/>
</dbReference>
<accession>A0A3A6UJ63</accession>
<dbReference type="Gene3D" id="3.20.20.450">
    <property type="entry name" value="EAL domain"/>
    <property type="match status" value="1"/>
</dbReference>
<dbReference type="EC" id="3.1.4.52" evidence="1"/>
<dbReference type="InterPro" id="IPR029787">
    <property type="entry name" value="Nucleotide_cyclase"/>
</dbReference>
<dbReference type="Pfam" id="PF00990">
    <property type="entry name" value="GGDEF"/>
    <property type="match status" value="1"/>
</dbReference>